<comment type="caution">
    <text evidence="1">The sequence shown here is derived from an EMBL/GenBank/DDBJ whole genome shotgun (WGS) entry which is preliminary data.</text>
</comment>
<accession>A0AAW0EUH0</accession>
<protein>
    <submittedName>
        <fullName evidence="1">Uncharacterized protein</fullName>
    </submittedName>
</protein>
<name>A0AAW0EUH0_9TRYP</name>
<dbReference type="Proteomes" id="UP001430356">
    <property type="component" value="Unassembled WGS sequence"/>
</dbReference>
<evidence type="ECO:0000313" key="2">
    <source>
        <dbReference type="Proteomes" id="UP001430356"/>
    </source>
</evidence>
<organism evidence="1 2">
    <name type="scientific">Novymonas esmeraldas</name>
    <dbReference type="NCBI Taxonomy" id="1808958"/>
    <lineage>
        <taxon>Eukaryota</taxon>
        <taxon>Discoba</taxon>
        <taxon>Euglenozoa</taxon>
        <taxon>Kinetoplastea</taxon>
        <taxon>Metakinetoplastina</taxon>
        <taxon>Trypanosomatida</taxon>
        <taxon>Trypanosomatidae</taxon>
        <taxon>Novymonas</taxon>
    </lineage>
</organism>
<keyword evidence="2" id="KW-1185">Reference proteome</keyword>
<proteinExistence type="predicted"/>
<evidence type="ECO:0000313" key="1">
    <source>
        <dbReference type="EMBL" id="KAK7197151.1"/>
    </source>
</evidence>
<gene>
    <name evidence="1" type="ORF">NESM_000660300</name>
</gene>
<reference evidence="1 2" key="1">
    <citation type="journal article" date="2021" name="MBio">
        <title>A New Model Trypanosomatid, Novymonas esmeraldas: Genomic Perception of Its 'Candidatus Pandoraea novymonadis' Endosymbiont.</title>
        <authorList>
            <person name="Zakharova A."/>
            <person name="Saura A."/>
            <person name="Butenko A."/>
            <person name="Podesvova L."/>
            <person name="Warmusova S."/>
            <person name="Kostygov A.Y."/>
            <person name="Nenarokova A."/>
            <person name="Lukes J."/>
            <person name="Opperdoes F.R."/>
            <person name="Yurchenko V."/>
        </authorList>
    </citation>
    <scope>NUCLEOTIDE SEQUENCE [LARGE SCALE GENOMIC DNA]</scope>
    <source>
        <strain evidence="1 2">E262AT.01</strain>
    </source>
</reference>
<sequence>MLRACAWDHAALPYTPPTPCVVFYIVPGDPVWRVSVPNARGEYPDLVPGLPYQEWYSIVPRYVQEYAPPALHAHESSEAVWEELATLPYDSFKRFIAPSVTTQPR</sequence>
<dbReference type="AlphaFoldDB" id="A0AAW0EUH0"/>
<dbReference type="EMBL" id="JAECZO010000096">
    <property type="protein sequence ID" value="KAK7197151.1"/>
    <property type="molecule type" value="Genomic_DNA"/>
</dbReference>